<evidence type="ECO:0000256" key="1">
    <source>
        <dbReference type="SAM" id="Phobius"/>
    </source>
</evidence>
<dbReference type="InterPro" id="IPR012902">
    <property type="entry name" value="N_methyl_site"/>
</dbReference>
<keyword evidence="3" id="KW-1185">Reference proteome</keyword>
<keyword evidence="1" id="KW-0472">Membrane</keyword>
<dbReference type="RefSeq" id="WP_377093769.1">
    <property type="nucleotide sequence ID" value="NZ_JBHSJM010000001.1"/>
</dbReference>
<dbReference type="Pfam" id="PF07963">
    <property type="entry name" value="N_methyl"/>
    <property type="match status" value="1"/>
</dbReference>
<gene>
    <name evidence="2" type="ORF">ACFSQZ_13970</name>
</gene>
<evidence type="ECO:0000313" key="3">
    <source>
        <dbReference type="Proteomes" id="UP001597297"/>
    </source>
</evidence>
<accession>A0ABW5EB08</accession>
<reference evidence="3" key="1">
    <citation type="journal article" date="2019" name="Int. J. Syst. Evol. Microbiol.">
        <title>The Global Catalogue of Microorganisms (GCM) 10K type strain sequencing project: providing services to taxonomists for standard genome sequencing and annotation.</title>
        <authorList>
            <consortium name="The Broad Institute Genomics Platform"/>
            <consortium name="The Broad Institute Genome Sequencing Center for Infectious Disease"/>
            <person name="Wu L."/>
            <person name="Ma J."/>
        </authorList>
    </citation>
    <scope>NUCLEOTIDE SEQUENCE [LARGE SCALE GENOMIC DNA]</scope>
    <source>
        <strain evidence="3">JCM 16545</strain>
    </source>
</reference>
<protein>
    <submittedName>
        <fullName evidence="2">Prepilin-type N-terminal cleavage/methylation domain-containing protein</fullName>
    </submittedName>
</protein>
<proteinExistence type="predicted"/>
<organism evidence="2 3">
    <name type="scientific">Rubritalea spongiae</name>
    <dbReference type="NCBI Taxonomy" id="430797"/>
    <lineage>
        <taxon>Bacteria</taxon>
        <taxon>Pseudomonadati</taxon>
        <taxon>Verrucomicrobiota</taxon>
        <taxon>Verrucomicrobiia</taxon>
        <taxon>Verrucomicrobiales</taxon>
        <taxon>Rubritaleaceae</taxon>
        <taxon>Rubritalea</taxon>
    </lineage>
</organism>
<dbReference type="NCBIfam" id="TIGR02532">
    <property type="entry name" value="IV_pilin_GFxxxE"/>
    <property type="match status" value="1"/>
</dbReference>
<feature type="transmembrane region" description="Helical" evidence="1">
    <location>
        <begin position="12"/>
        <end position="33"/>
    </location>
</feature>
<dbReference type="Proteomes" id="UP001597297">
    <property type="component" value="Unassembled WGS sequence"/>
</dbReference>
<comment type="caution">
    <text evidence="2">The sequence shown here is derived from an EMBL/GenBank/DDBJ whole genome shotgun (WGS) entry which is preliminary data.</text>
</comment>
<sequence>MKLPTTIRNGFTLLETILAMAILATIMSVIFAITHSSIGLSQTIIGVQAQSRQQAALRDYLQEVLTNIPSEARVTLFENDFQLMTLMIENPNTEFPSNGRQQVAKQLWLSGAKDRDGLVSLVLEISNQFEDEASTTEPSYYRAELINQLAYIRWDFYNPSRDEWSPEWTPEMGRPTQIKFYYSFPDYPEEHMLYFWIPNRTPPAQQTGNNNQSPQIPNQ</sequence>
<keyword evidence="1" id="KW-1133">Transmembrane helix</keyword>
<name>A0ABW5EB08_9BACT</name>
<dbReference type="EMBL" id="JBHUJC010000043">
    <property type="protein sequence ID" value="MFD2277574.1"/>
    <property type="molecule type" value="Genomic_DNA"/>
</dbReference>
<evidence type="ECO:0000313" key="2">
    <source>
        <dbReference type="EMBL" id="MFD2277574.1"/>
    </source>
</evidence>
<keyword evidence="1" id="KW-0812">Transmembrane</keyword>